<dbReference type="AlphaFoldDB" id="A0A5N3PB66"/>
<evidence type="ECO:0000259" key="1">
    <source>
        <dbReference type="Pfam" id="PF13439"/>
    </source>
</evidence>
<dbReference type="OrthoDB" id="9802525at2"/>
<dbReference type="Gene3D" id="3.40.50.2000">
    <property type="entry name" value="Glycogen Phosphorylase B"/>
    <property type="match status" value="2"/>
</dbReference>
<name>A0A5N3PB66_9HYPH</name>
<dbReference type="GO" id="GO:0016757">
    <property type="term" value="F:glycosyltransferase activity"/>
    <property type="evidence" value="ECO:0007669"/>
    <property type="project" value="TreeGrafter"/>
</dbReference>
<dbReference type="InterPro" id="IPR050194">
    <property type="entry name" value="Glycosyltransferase_grp1"/>
</dbReference>
<accession>A0A5N3PB66</accession>
<dbReference type="CDD" id="cd03814">
    <property type="entry name" value="GT4-like"/>
    <property type="match status" value="1"/>
</dbReference>
<evidence type="ECO:0000313" key="3">
    <source>
        <dbReference type="Proteomes" id="UP000325684"/>
    </source>
</evidence>
<dbReference type="InterPro" id="IPR028098">
    <property type="entry name" value="Glyco_trans_4-like_N"/>
</dbReference>
<protein>
    <submittedName>
        <fullName evidence="2">Glycosyltransferase family 1 protein</fullName>
    </submittedName>
</protein>
<dbReference type="SUPFAM" id="SSF53756">
    <property type="entry name" value="UDP-Glycosyltransferase/glycogen phosphorylase"/>
    <property type="match status" value="1"/>
</dbReference>
<dbReference type="Proteomes" id="UP000325684">
    <property type="component" value="Unassembled WGS sequence"/>
</dbReference>
<dbReference type="RefSeq" id="WP_150944256.1">
    <property type="nucleotide sequence ID" value="NZ_VCMV01000014.1"/>
</dbReference>
<keyword evidence="3" id="KW-1185">Reference proteome</keyword>
<dbReference type="EMBL" id="VCMV01000014">
    <property type="protein sequence ID" value="KAB0266943.1"/>
    <property type="molecule type" value="Genomic_DNA"/>
</dbReference>
<feature type="domain" description="Glycosyltransferase subfamily 4-like N-terminal" evidence="1">
    <location>
        <begin position="14"/>
        <end position="165"/>
    </location>
</feature>
<proteinExistence type="predicted"/>
<organism evidence="2 3">
    <name type="scientific">Microvirga brassicacearum</name>
    <dbReference type="NCBI Taxonomy" id="2580413"/>
    <lineage>
        <taxon>Bacteria</taxon>
        <taxon>Pseudomonadati</taxon>
        <taxon>Pseudomonadota</taxon>
        <taxon>Alphaproteobacteria</taxon>
        <taxon>Hyphomicrobiales</taxon>
        <taxon>Methylobacteriaceae</taxon>
        <taxon>Microvirga</taxon>
    </lineage>
</organism>
<dbReference type="Pfam" id="PF13692">
    <property type="entry name" value="Glyco_trans_1_4"/>
    <property type="match status" value="1"/>
</dbReference>
<dbReference type="Pfam" id="PF13439">
    <property type="entry name" value="Glyco_transf_4"/>
    <property type="match status" value="1"/>
</dbReference>
<reference evidence="2 3" key="1">
    <citation type="journal article" date="2019" name="Microorganisms">
        <title>Genome Insights into the Novel Species Microvirga brassicacearum, a Rapeseed Endophyte with Biotechnological Potential.</title>
        <authorList>
            <person name="Jimenez-Gomez A."/>
            <person name="Saati-Santamaria Z."/>
            <person name="Igual J.M."/>
            <person name="Rivas R."/>
            <person name="Mateos P.F."/>
            <person name="Garcia-Fraile P."/>
        </authorList>
    </citation>
    <scope>NUCLEOTIDE SEQUENCE [LARGE SCALE GENOMIC DNA]</scope>
    <source>
        <strain evidence="2 3">CDVBN77</strain>
    </source>
</reference>
<gene>
    <name evidence="2" type="ORF">FEZ63_10905</name>
</gene>
<sequence length="352" mass="38327">MRLLIATDAWRPQINGVVRSLEYMAEMAPGFGAEVSFLTPERFRSFPMPTYPEIRLSVVAPGQVRRFIEAADPTHIHIATEGPIGLATRRACLKDGRAFTTSYHTRFPEYLSARMPIPEGLTYRFLRQFHNGGRAVMVSTPSLESELGARGFRNILRWTRGVDTTLFRPRRERIIDAPGPLFLFVGRVAVEKNIEAFLALDLPGTKLVVGDGPARAVLARKYPDVRFLGVLSGEELARIYASADVFVFPSLTDTFGIVLLEALASGLPIAAFPVTGPADVVGGSGCGVLGDDLRQGALAALDIPKTRCRAYGETFTWRESARQFFSNIAIACDTAPLTSETAGARPSVPAVA</sequence>
<evidence type="ECO:0000313" key="2">
    <source>
        <dbReference type="EMBL" id="KAB0266943.1"/>
    </source>
</evidence>
<comment type="caution">
    <text evidence="2">The sequence shown here is derived from an EMBL/GenBank/DDBJ whole genome shotgun (WGS) entry which is preliminary data.</text>
</comment>
<keyword evidence="2" id="KW-0808">Transferase</keyword>
<dbReference type="PANTHER" id="PTHR45947:SF3">
    <property type="entry name" value="SULFOQUINOVOSYL TRANSFERASE SQD2"/>
    <property type="match status" value="1"/>
</dbReference>
<dbReference type="PANTHER" id="PTHR45947">
    <property type="entry name" value="SULFOQUINOVOSYL TRANSFERASE SQD2"/>
    <property type="match status" value="1"/>
</dbReference>